<dbReference type="PANTHER" id="PTHR10907">
    <property type="entry name" value="REGUCALCIN"/>
    <property type="match status" value="1"/>
</dbReference>
<reference evidence="5 6" key="1">
    <citation type="journal article" date="2014" name="J. Microbiol.">
        <title>Diaminobutyricibacter tongyongensis gen. nov., sp. nov. and Homoserinibacter gongjuensis gen. nov., sp. nov. belong to the family Microbacteriaceae.</title>
        <authorList>
            <person name="Kim S.J."/>
            <person name="Ahn J.H."/>
            <person name="Weon H.Y."/>
            <person name="Hamada M."/>
            <person name="Suzuki K."/>
            <person name="Kwon S.W."/>
        </authorList>
    </citation>
    <scope>NUCLEOTIDE SEQUENCE [LARGE SCALE GENOMIC DNA]</scope>
    <source>
        <strain evidence="5 6">NBRC 108724</strain>
    </source>
</reference>
<accession>A0A6L9XVY7</accession>
<feature type="active site" description="Proton donor/acceptor" evidence="2">
    <location>
        <position position="197"/>
    </location>
</feature>
<evidence type="ECO:0000313" key="6">
    <source>
        <dbReference type="Proteomes" id="UP000474967"/>
    </source>
</evidence>
<protein>
    <submittedName>
        <fullName evidence="5">SMP-30/gluconolactonase/LRE family protein</fullName>
    </submittedName>
</protein>
<evidence type="ECO:0000256" key="2">
    <source>
        <dbReference type="PIRSR" id="PIRSR605511-1"/>
    </source>
</evidence>
<dbReference type="GO" id="GO:0005509">
    <property type="term" value="F:calcium ion binding"/>
    <property type="evidence" value="ECO:0007669"/>
    <property type="project" value="TreeGrafter"/>
</dbReference>
<proteinExistence type="inferred from homology"/>
<keyword evidence="6" id="KW-1185">Reference proteome</keyword>
<evidence type="ECO:0000313" key="5">
    <source>
        <dbReference type="EMBL" id="NEN05591.1"/>
    </source>
</evidence>
<dbReference type="RefSeq" id="WP_163288785.1">
    <property type="nucleotide sequence ID" value="NZ_JAAGWY010000001.1"/>
</dbReference>
<dbReference type="SUPFAM" id="SSF63829">
    <property type="entry name" value="Calcium-dependent phosphotriesterase"/>
    <property type="match status" value="1"/>
</dbReference>
<comment type="similarity">
    <text evidence="1">Belongs to the SMP-30/CGR1 family.</text>
</comment>
<organism evidence="5 6">
    <name type="scientific">Leifsonia tongyongensis</name>
    <dbReference type="NCBI Taxonomy" id="1268043"/>
    <lineage>
        <taxon>Bacteria</taxon>
        <taxon>Bacillati</taxon>
        <taxon>Actinomycetota</taxon>
        <taxon>Actinomycetes</taxon>
        <taxon>Micrococcales</taxon>
        <taxon>Microbacteriaceae</taxon>
        <taxon>Leifsonia</taxon>
    </lineage>
</organism>
<feature type="binding site" evidence="3">
    <location>
        <position position="101"/>
    </location>
    <ligand>
        <name>substrate</name>
    </ligand>
</feature>
<dbReference type="GO" id="GO:0019853">
    <property type="term" value="P:L-ascorbic acid biosynthetic process"/>
    <property type="evidence" value="ECO:0007669"/>
    <property type="project" value="TreeGrafter"/>
</dbReference>
<dbReference type="Pfam" id="PF08450">
    <property type="entry name" value="SGL"/>
    <property type="match status" value="1"/>
</dbReference>
<dbReference type="PRINTS" id="PR01790">
    <property type="entry name" value="SMP30FAMILY"/>
</dbReference>
<name>A0A6L9XVY7_9MICO</name>
<keyword evidence="3" id="KW-0479">Metal-binding</keyword>
<feature type="domain" description="SMP-30/Gluconolactonase/LRE-like region" evidence="4">
    <location>
        <begin position="14"/>
        <end position="258"/>
    </location>
</feature>
<dbReference type="PANTHER" id="PTHR10907:SF47">
    <property type="entry name" value="REGUCALCIN"/>
    <property type="match status" value="1"/>
</dbReference>
<dbReference type="InterPro" id="IPR011042">
    <property type="entry name" value="6-blade_b-propeller_TolB-like"/>
</dbReference>
<evidence type="ECO:0000256" key="1">
    <source>
        <dbReference type="ARBA" id="ARBA00008853"/>
    </source>
</evidence>
<comment type="cofactor">
    <cofactor evidence="3">
        <name>Zn(2+)</name>
        <dbReference type="ChEBI" id="CHEBI:29105"/>
    </cofactor>
    <text evidence="3">Binds 1 divalent metal cation per subunit.</text>
</comment>
<dbReference type="Gene3D" id="2.120.10.30">
    <property type="entry name" value="TolB, C-terminal domain"/>
    <property type="match status" value="1"/>
</dbReference>
<comment type="caution">
    <text evidence="5">The sequence shown here is derived from an EMBL/GenBank/DDBJ whole genome shotgun (WGS) entry which is preliminary data.</text>
</comment>
<dbReference type="Proteomes" id="UP000474967">
    <property type="component" value="Unassembled WGS sequence"/>
</dbReference>
<sequence length="297" mass="31821">MTVAASLKTEAFILSEGPTWDPVDGRVTWVDLEAGRILSAPWIDERAALGAVTSVSVGERVGCVFPIGGGRFLAALTRELAIVDAEGVTERSVALTPEGTRFNDGKIDPAGRLLVGTLALDEEGSDHLLLRLEHDGSVTTLDNDLRLSNGLGWSPDGSVFYSIDTPRNTVFRRDYDVASGRVGERSVFIDLMDAHPDGMTVDADGNLWVAIWGGFEVRCYDASGRRVQDATIAVDAPHVSSAAFVGSDLDQLVITSASRDLSPEERLRWPHAGGLFVARSGARGLAPTPWREVPLPA</sequence>
<feature type="binding site" evidence="3">
    <location>
        <position position="121"/>
    </location>
    <ligand>
        <name>substrate</name>
    </ligand>
</feature>
<dbReference type="InterPro" id="IPR005511">
    <property type="entry name" value="SMP-30"/>
</dbReference>
<feature type="binding site" evidence="3">
    <location>
        <position position="16"/>
    </location>
    <ligand>
        <name>a divalent metal cation</name>
        <dbReference type="ChEBI" id="CHEBI:60240"/>
    </ligand>
</feature>
<gene>
    <name evidence="5" type="ORF">G3T36_06865</name>
</gene>
<evidence type="ECO:0000259" key="4">
    <source>
        <dbReference type="Pfam" id="PF08450"/>
    </source>
</evidence>
<keyword evidence="3" id="KW-0862">Zinc</keyword>
<feature type="binding site" evidence="3">
    <location>
        <position position="197"/>
    </location>
    <ligand>
        <name>a divalent metal cation</name>
        <dbReference type="ChEBI" id="CHEBI:60240"/>
    </ligand>
</feature>
<feature type="binding site" evidence="3">
    <location>
        <position position="103"/>
    </location>
    <ligand>
        <name>substrate</name>
    </ligand>
</feature>
<dbReference type="InterPro" id="IPR013658">
    <property type="entry name" value="SGL"/>
</dbReference>
<dbReference type="EMBL" id="JAAGWY010000001">
    <property type="protein sequence ID" value="NEN05591.1"/>
    <property type="molecule type" value="Genomic_DNA"/>
</dbReference>
<feature type="binding site" evidence="3">
    <location>
        <position position="149"/>
    </location>
    <ligand>
        <name>a divalent metal cation</name>
        <dbReference type="ChEBI" id="CHEBI:60240"/>
    </ligand>
</feature>
<evidence type="ECO:0000256" key="3">
    <source>
        <dbReference type="PIRSR" id="PIRSR605511-2"/>
    </source>
</evidence>
<dbReference type="AlphaFoldDB" id="A0A6L9XVY7"/>
<dbReference type="GO" id="GO:0004341">
    <property type="term" value="F:gluconolactonase activity"/>
    <property type="evidence" value="ECO:0007669"/>
    <property type="project" value="TreeGrafter"/>
</dbReference>